<proteinExistence type="predicted"/>
<organism evidence="2 3">
    <name type="scientific">Halorubrum alkaliphilum</name>
    <dbReference type="NCBI Taxonomy" id="261290"/>
    <lineage>
        <taxon>Archaea</taxon>
        <taxon>Methanobacteriati</taxon>
        <taxon>Methanobacteriota</taxon>
        <taxon>Stenosarchaea group</taxon>
        <taxon>Halobacteria</taxon>
        <taxon>Halobacteriales</taxon>
        <taxon>Haloferacaceae</taxon>
        <taxon>Halorubrum</taxon>
    </lineage>
</organism>
<dbReference type="Proteomes" id="UP000823588">
    <property type="component" value="Unassembled WGS sequence"/>
</dbReference>
<evidence type="ECO:0000313" key="3">
    <source>
        <dbReference type="Proteomes" id="UP000823588"/>
    </source>
</evidence>
<dbReference type="InterPro" id="IPR013087">
    <property type="entry name" value="Znf_C2H2_type"/>
</dbReference>
<comment type="caution">
    <text evidence="2">The sequence shown here is derived from an EMBL/GenBank/DDBJ whole genome shotgun (WGS) entry which is preliminary data.</text>
</comment>
<dbReference type="SMART" id="SM00355">
    <property type="entry name" value="ZnF_C2H2"/>
    <property type="match status" value="2"/>
</dbReference>
<accession>A0A8T4GGM4</accession>
<dbReference type="PROSITE" id="PS50157">
    <property type="entry name" value="ZINC_FINGER_C2H2_2"/>
    <property type="match status" value="2"/>
</dbReference>
<dbReference type="AlphaFoldDB" id="A0A8T4GGM4"/>
<dbReference type="Pfam" id="PF00096">
    <property type="entry name" value="zf-C2H2"/>
    <property type="match status" value="2"/>
</dbReference>
<feature type="domain" description="C2H2-type" evidence="1">
    <location>
        <begin position="27"/>
        <end position="50"/>
    </location>
</feature>
<dbReference type="Gene3D" id="3.30.160.60">
    <property type="entry name" value="Classic Zinc Finger"/>
    <property type="match status" value="1"/>
</dbReference>
<name>A0A8T4GGM4_9EURY</name>
<evidence type="ECO:0000313" key="2">
    <source>
        <dbReference type="EMBL" id="MBP1922591.1"/>
    </source>
</evidence>
<dbReference type="InterPro" id="IPR036236">
    <property type="entry name" value="Znf_C2H2_sf"/>
</dbReference>
<dbReference type="RefSeq" id="WP_209484891.1">
    <property type="nucleotide sequence ID" value="NZ_JAGGKQ010000009.1"/>
</dbReference>
<sequence>MTLTCADCDSEFTTAAALTQHLPLHHDTCGVCNERFDDTDTLREHVHEAH</sequence>
<reference evidence="2" key="1">
    <citation type="submission" date="2021-03" db="EMBL/GenBank/DDBJ databases">
        <title>Genomic Encyclopedia of Type Strains, Phase IV (KMG-IV): sequencing the most valuable type-strain genomes for metagenomic binning, comparative biology and taxonomic classification.</title>
        <authorList>
            <person name="Goeker M."/>
        </authorList>
    </citation>
    <scope>NUCLEOTIDE SEQUENCE</scope>
    <source>
        <strain evidence="2">DSM 23564</strain>
    </source>
</reference>
<dbReference type="EMBL" id="JAGGKQ010000009">
    <property type="protein sequence ID" value="MBP1922591.1"/>
    <property type="molecule type" value="Genomic_DNA"/>
</dbReference>
<dbReference type="PROSITE" id="PS00028">
    <property type="entry name" value="ZINC_FINGER_C2H2_1"/>
    <property type="match status" value="1"/>
</dbReference>
<dbReference type="SUPFAM" id="SSF57667">
    <property type="entry name" value="beta-beta-alpha zinc fingers"/>
    <property type="match status" value="1"/>
</dbReference>
<keyword evidence="3" id="KW-1185">Reference proteome</keyword>
<gene>
    <name evidence="2" type="ORF">J2751_001601</name>
</gene>
<protein>
    <recommendedName>
        <fullName evidence="1">C2H2-type domain-containing protein</fullName>
    </recommendedName>
</protein>
<feature type="domain" description="C2H2-type" evidence="1">
    <location>
        <begin position="3"/>
        <end position="25"/>
    </location>
</feature>
<dbReference type="OrthoDB" id="189688at2157"/>
<evidence type="ECO:0000259" key="1">
    <source>
        <dbReference type="PROSITE" id="PS50157"/>
    </source>
</evidence>